<accession>A0A239KY39</accession>
<sequence>MISYAPLRAILGHHKKNYKEIREELGIGTNTLAKIKNDTGYVSLEVIDKICNYLSDEVGREIKIEEVLMFALDQPAEQKEKE</sequence>
<dbReference type="EMBL" id="FZOJ01000058">
    <property type="protein sequence ID" value="SNT23121.1"/>
    <property type="molecule type" value="Genomic_DNA"/>
</dbReference>
<dbReference type="RefSeq" id="WP_141131592.1">
    <property type="nucleotide sequence ID" value="NZ_FZOJ01000058.1"/>
</dbReference>
<protein>
    <submittedName>
        <fullName evidence="2">DNA-binding transcriptional regulator, XRE family</fullName>
    </submittedName>
</protein>
<evidence type="ECO:0000313" key="3">
    <source>
        <dbReference type="Proteomes" id="UP000198304"/>
    </source>
</evidence>
<organism evidence="2 3">
    <name type="scientific">Anaerovirgula multivorans</name>
    <dbReference type="NCBI Taxonomy" id="312168"/>
    <lineage>
        <taxon>Bacteria</taxon>
        <taxon>Bacillati</taxon>
        <taxon>Bacillota</taxon>
        <taxon>Clostridia</taxon>
        <taxon>Peptostreptococcales</taxon>
        <taxon>Natronincolaceae</taxon>
        <taxon>Anaerovirgula</taxon>
    </lineage>
</organism>
<dbReference type="AlphaFoldDB" id="A0A239KY39"/>
<dbReference type="Proteomes" id="UP000198304">
    <property type="component" value="Unassembled WGS sequence"/>
</dbReference>
<evidence type="ECO:0000259" key="1">
    <source>
        <dbReference type="Pfam" id="PF13443"/>
    </source>
</evidence>
<evidence type="ECO:0000313" key="2">
    <source>
        <dbReference type="EMBL" id="SNT23121.1"/>
    </source>
</evidence>
<dbReference type="InterPro" id="IPR010982">
    <property type="entry name" value="Lambda_DNA-bd_dom_sf"/>
</dbReference>
<keyword evidence="3" id="KW-1185">Reference proteome</keyword>
<name>A0A239KY39_9FIRM</name>
<dbReference type="OrthoDB" id="9804186at2"/>
<proteinExistence type="predicted"/>
<dbReference type="InterPro" id="IPR001387">
    <property type="entry name" value="Cro/C1-type_HTH"/>
</dbReference>
<dbReference type="CDD" id="cd00093">
    <property type="entry name" value="HTH_XRE"/>
    <property type="match status" value="1"/>
</dbReference>
<gene>
    <name evidence="2" type="ORF">SAMN05446037_10584</name>
</gene>
<dbReference type="Pfam" id="PF13443">
    <property type="entry name" value="HTH_26"/>
    <property type="match status" value="1"/>
</dbReference>
<dbReference type="SUPFAM" id="SSF47413">
    <property type="entry name" value="lambda repressor-like DNA-binding domains"/>
    <property type="match status" value="1"/>
</dbReference>
<reference evidence="2 3" key="1">
    <citation type="submission" date="2017-06" db="EMBL/GenBank/DDBJ databases">
        <authorList>
            <person name="Kim H.J."/>
            <person name="Triplett B.A."/>
        </authorList>
    </citation>
    <scope>NUCLEOTIDE SEQUENCE [LARGE SCALE GENOMIC DNA]</scope>
    <source>
        <strain evidence="2 3">SCA</strain>
    </source>
</reference>
<feature type="domain" description="HTH cro/C1-type" evidence="1">
    <location>
        <begin position="7"/>
        <end position="55"/>
    </location>
</feature>
<dbReference type="GO" id="GO:0003677">
    <property type="term" value="F:DNA binding"/>
    <property type="evidence" value="ECO:0007669"/>
    <property type="project" value="UniProtKB-KW"/>
</dbReference>
<keyword evidence="2" id="KW-0238">DNA-binding</keyword>